<dbReference type="InterPro" id="IPR007676">
    <property type="entry name" value="Ribophorin_I"/>
</dbReference>
<evidence type="ECO:0000313" key="11">
    <source>
        <dbReference type="EMBL" id="OAO12668.1"/>
    </source>
</evidence>
<sequence length="451" mass="51077">MPFLKSILVLLLALCAFAEPGVFENTSVIKTVDLSEAVVKVTLRIQVHVLEGSPKEYYVAIPKSEAEHMAVILPSSSNKLAISVKKAEIQDREDVVLYVLSCKTGIEDKSLLFVDYYLTHVLVSLPAFVSQKDTPKYTFTQTLFIQSPYPSAKQEIRFKLPSRELESATQLNPFSQRDDTLIYGPFTSLSAYAPSEVVTIHFPSIAHFITFDRVEREIEVSHWGNVAVEEVIRARNSGTPLQGEFSRLDYYRSNPDAISAWEELKGRIDKRASGVYYRDIIGNVTTSHVRRERDTVAVELAMRFPMLGGWKNEFYWGYNLPSGRVLKKDGSRYSLSVPFASPLEKADTQELVVRVILPEYARNVHFVLPEGVTGPTEDHRFTYLDTSREGRPVFEFTQHNVVDEQKGEMITVSYELSGWRVMKKPLVCVGAFFALFAVKAVVNALRKVKRD</sequence>
<comment type="pathway">
    <text evidence="3 10">Protein modification; protein glycosylation.</text>
</comment>
<keyword evidence="11" id="KW-0808">Transferase</keyword>
<comment type="subcellular location">
    <subcellularLocation>
        <location evidence="2 10">Endoplasmic reticulum membrane</location>
        <topology evidence="2 10">Single-pass type I membrane protein</topology>
    </subcellularLocation>
</comment>
<dbReference type="OrthoDB" id="310030at2759"/>
<name>A0A196S6J5_BLAHN</name>
<dbReference type="GO" id="GO:0018279">
    <property type="term" value="P:protein N-linked glycosylation via asparagine"/>
    <property type="evidence" value="ECO:0007669"/>
    <property type="project" value="TreeGrafter"/>
</dbReference>
<comment type="function">
    <text evidence="1 10">Subunit of the oligosaccharyl transferase (OST) complex that catalyzes the initial transfer of a defined glycan (Glc(3)Man(9)GlcNAc(2) in eukaryotes) from the lipid carrier dolichol-pyrophosphate to an asparagine residue within an Asn-X-Ser/Thr consensus motif in nascent polypeptide chains, the first step in protein N-glycosylation. N-glycosylation occurs cotranslationally and the complex associates with the Sec61 complex at the channel-forming translocon complex that mediates protein translocation across the endoplasmic reticulum (ER). All subunits are required for a maximal enzyme activity.</text>
</comment>
<keyword evidence="7 10" id="KW-0256">Endoplasmic reticulum</keyword>
<dbReference type="UniPathway" id="UPA00378"/>
<dbReference type="Pfam" id="PF04597">
    <property type="entry name" value="Ribophorin_I"/>
    <property type="match status" value="1"/>
</dbReference>
<feature type="signal peptide" evidence="10">
    <location>
        <begin position="1"/>
        <end position="18"/>
    </location>
</feature>
<dbReference type="AlphaFoldDB" id="A0A196S6J5"/>
<keyword evidence="5 10" id="KW-0812">Transmembrane</keyword>
<evidence type="ECO:0000256" key="4">
    <source>
        <dbReference type="ARBA" id="ARBA00008905"/>
    </source>
</evidence>
<dbReference type="STRING" id="478820.A0A196S6J5"/>
<organism evidence="11 12">
    <name type="scientific">Blastocystis sp. subtype 1 (strain ATCC 50177 / NandII)</name>
    <dbReference type="NCBI Taxonomy" id="478820"/>
    <lineage>
        <taxon>Eukaryota</taxon>
        <taxon>Sar</taxon>
        <taxon>Stramenopiles</taxon>
        <taxon>Bigyra</taxon>
        <taxon>Opalozoa</taxon>
        <taxon>Opalinata</taxon>
        <taxon>Blastocystidae</taxon>
        <taxon>Blastocystis</taxon>
    </lineage>
</organism>
<comment type="caution">
    <text evidence="11">The sequence shown here is derived from an EMBL/GenBank/DDBJ whole genome shotgun (WGS) entry which is preliminary data.</text>
</comment>
<feature type="transmembrane region" description="Helical" evidence="10">
    <location>
        <begin position="424"/>
        <end position="445"/>
    </location>
</feature>
<reference evidence="11 12" key="1">
    <citation type="submission" date="2016-05" db="EMBL/GenBank/DDBJ databases">
        <title>Nuclear genome of Blastocystis sp. subtype 1 NandII.</title>
        <authorList>
            <person name="Gentekaki E."/>
            <person name="Curtis B."/>
            <person name="Stairs C."/>
            <person name="Eme L."/>
            <person name="Herman E."/>
            <person name="Klimes V."/>
            <person name="Arias M.C."/>
            <person name="Elias M."/>
            <person name="Hilliou F."/>
            <person name="Klute M."/>
            <person name="Malik S.-B."/>
            <person name="Pightling A."/>
            <person name="Rachubinski R."/>
            <person name="Salas D."/>
            <person name="Schlacht A."/>
            <person name="Suga H."/>
            <person name="Archibald J."/>
            <person name="Ball S.G."/>
            <person name="Clark G."/>
            <person name="Dacks J."/>
            <person name="Van Der Giezen M."/>
            <person name="Tsaousis A."/>
            <person name="Roger A."/>
        </authorList>
    </citation>
    <scope>NUCLEOTIDE SEQUENCE [LARGE SCALE GENOMIC DNA]</scope>
    <source>
        <strain evidence="12">ATCC 50177 / NandII</strain>
    </source>
</reference>
<evidence type="ECO:0000256" key="1">
    <source>
        <dbReference type="ARBA" id="ARBA00002791"/>
    </source>
</evidence>
<evidence type="ECO:0000256" key="6">
    <source>
        <dbReference type="ARBA" id="ARBA00022729"/>
    </source>
</evidence>
<dbReference type="GO" id="GO:0016740">
    <property type="term" value="F:transferase activity"/>
    <property type="evidence" value="ECO:0007669"/>
    <property type="project" value="UniProtKB-KW"/>
</dbReference>
<protein>
    <recommendedName>
        <fullName evidence="10">Dolichyl-diphosphooligosaccharide--protein glycosyltransferase subunit 1</fullName>
    </recommendedName>
</protein>
<keyword evidence="6 10" id="KW-0732">Signal</keyword>
<evidence type="ECO:0000256" key="7">
    <source>
        <dbReference type="ARBA" id="ARBA00022824"/>
    </source>
</evidence>
<dbReference type="PANTHER" id="PTHR21049:SF0">
    <property type="entry name" value="DOLICHYL-DIPHOSPHOOLIGOSACCHARIDE--PROTEIN GLYCOSYLTRANSFERASE SUBUNIT 1"/>
    <property type="match status" value="1"/>
</dbReference>
<proteinExistence type="inferred from homology"/>
<accession>A0A196S6J5</accession>
<dbReference type="EMBL" id="LXWW01000528">
    <property type="protein sequence ID" value="OAO12668.1"/>
    <property type="molecule type" value="Genomic_DNA"/>
</dbReference>
<dbReference type="GO" id="GO:0008250">
    <property type="term" value="C:oligosaccharyltransferase complex"/>
    <property type="evidence" value="ECO:0007669"/>
    <property type="project" value="UniProtKB-UniRule"/>
</dbReference>
<evidence type="ECO:0000256" key="9">
    <source>
        <dbReference type="ARBA" id="ARBA00023136"/>
    </source>
</evidence>
<keyword evidence="8 10" id="KW-1133">Transmembrane helix</keyword>
<dbReference type="Proteomes" id="UP000078348">
    <property type="component" value="Unassembled WGS sequence"/>
</dbReference>
<feature type="chain" id="PRO_5008444042" description="Dolichyl-diphosphooligosaccharide--protein glycosyltransferase subunit 1" evidence="10">
    <location>
        <begin position="19"/>
        <end position="451"/>
    </location>
</feature>
<evidence type="ECO:0000256" key="10">
    <source>
        <dbReference type="RuleBase" id="RU361143"/>
    </source>
</evidence>
<evidence type="ECO:0000256" key="5">
    <source>
        <dbReference type="ARBA" id="ARBA00022692"/>
    </source>
</evidence>
<keyword evidence="9 10" id="KW-0472">Membrane</keyword>
<gene>
    <name evidence="11" type="ORF">AV274_5665</name>
</gene>
<comment type="subunit">
    <text evidence="10">Component of the oligosaccharyltransferase (OST) complex.</text>
</comment>
<keyword evidence="12" id="KW-1185">Reference proteome</keyword>
<evidence type="ECO:0000256" key="3">
    <source>
        <dbReference type="ARBA" id="ARBA00004922"/>
    </source>
</evidence>
<evidence type="ECO:0000256" key="2">
    <source>
        <dbReference type="ARBA" id="ARBA00004115"/>
    </source>
</evidence>
<dbReference type="PANTHER" id="PTHR21049">
    <property type="entry name" value="RIBOPHORIN I"/>
    <property type="match status" value="1"/>
</dbReference>
<comment type="similarity">
    <text evidence="4 10">Belongs to the OST1 family.</text>
</comment>
<evidence type="ECO:0000313" key="12">
    <source>
        <dbReference type="Proteomes" id="UP000078348"/>
    </source>
</evidence>
<evidence type="ECO:0000256" key="8">
    <source>
        <dbReference type="ARBA" id="ARBA00022989"/>
    </source>
</evidence>